<accession>A0A2N5W4K3</accession>
<dbReference type="GO" id="GO:0016787">
    <property type="term" value="F:hydrolase activity"/>
    <property type="evidence" value="ECO:0007669"/>
    <property type="project" value="UniProtKB-KW"/>
</dbReference>
<comment type="caution">
    <text evidence="17">The sequence shown here is derived from an EMBL/GenBank/DDBJ whole genome shotgun (WGS) entry which is preliminary data.</text>
</comment>
<dbReference type="GO" id="GO:0003723">
    <property type="term" value="F:RNA binding"/>
    <property type="evidence" value="ECO:0007669"/>
    <property type="project" value="UniProtKB-KW"/>
</dbReference>
<keyword evidence="9" id="KW-0229">DNA integration</keyword>
<evidence type="ECO:0000256" key="1">
    <source>
        <dbReference type="ARBA" id="ARBA00022578"/>
    </source>
</evidence>
<keyword evidence="6" id="KW-0378">Hydrolase</keyword>
<evidence type="ECO:0000259" key="16">
    <source>
        <dbReference type="PROSITE" id="PS50994"/>
    </source>
</evidence>
<evidence type="ECO:0000256" key="10">
    <source>
        <dbReference type="ARBA" id="ARBA00022918"/>
    </source>
</evidence>
<evidence type="ECO:0000256" key="2">
    <source>
        <dbReference type="ARBA" id="ARBA00022695"/>
    </source>
</evidence>
<evidence type="ECO:0000256" key="3">
    <source>
        <dbReference type="ARBA" id="ARBA00022722"/>
    </source>
</evidence>
<dbReference type="GO" id="GO:0015074">
    <property type="term" value="P:DNA integration"/>
    <property type="evidence" value="ECO:0007669"/>
    <property type="project" value="UniProtKB-KW"/>
</dbReference>
<dbReference type="OrthoDB" id="7697376at2759"/>
<dbReference type="InterPro" id="IPR012337">
    <property type="entry name" value="RNaseH-like_sf"/>
</dbReference>
<keyword evidence="2" id="KW-0548">Nucleotidyltransferase</keyword>
<keyword evidence="4" id="KW-0479">Metal-binding</keyword>
<dbReference type="Proteomes" id="UP000235388">
    <property type="component" value="Unassembled WGS sequence"/>
</dbReference>
<evidence type="ECO:0000256" key="7">
    <source>
        <dbReference type="ARBA" id="ARBA00022842"/>
    </source>
</evidence>
<dbReference type="PANTHER" id="PTHR42648:SF11">
    <property type="entry name" value="TRANSPOSON TY4-P GAG-POL POLYPROTEIN"/>
    <property type="match status" value="1"/>
</dbReference>
<evidence type="ECO:0000256" key="6">
    <source>
        <dbReference type="ARBA" id="ARBA00022801"/>
    </source>
</evidence>
<evidence type="ECO:0000256" key="15">
    <source>
        <dbReference type="SAM" id="MobiDB-lite"/>
    </source>
</evidence>
<dbReference type="InterPro" id="IPR001584">
    <property type="entry name" value="Integrase_cat-core"/>
</dbReference>
<dbReference type="GO" id="GO:0005634">
    <property type="term" value="C:nucleus"/>
    <property type="evidence" value="ECO:0007669"/>
    <property type="project" value="UniProtKB-ARBA"/>
</dbReference>
<proteinExistence type="predicted"/>
<dbReference type="PANTHER" id="PTHR42648">
    <property type="entry name" value="TRANSPOSASE, PUTATIVE-RELATED"/>
    <property type="match status" value="1"/>
</dbReference>
<name>A0A2N5W4K3_9BASI</name>
<keyword evidence="7" id="KW-0460">Magnesium</keyword>
<evidence type="ECO:0000313" key="17">
    <source>
        <dbReference type="EMBL" id="PLW57173.1"/>
    </source>
</evidence>
<evidence type="ECO:0000256" key="4">
    <source>
        <dbReference type="ARBA" id="ARBA00022723"/>
    </source>
</evidence>
<keyword evidence="5" id="KW-0255">Endonuclease</keyword>
<feature type="domain" description="Integrase catalytic" evidence="16">
    <location>
        <begin position="161"/>
        <end position="298"/>
    </location>
</feature>
<evidence type="ECO:0000256" key="9">
    <source>
        <dbReference type="ARBA" id="ARBA00022908"/>
    </source>
</evidence>
<dbReference type="InterPro" id="IPR039537">
    <property type="entry name" value="Retrotran_Ty1/copia-like"/>
</dbReference>
<keyword evidence="18" id="KW-1185">Reference proteome</keyword>
<dbReference type="AlphaFoldDB" id="A0A2N5W4K3"/>
<organism evidence="17 18">
    <name type="scientific">Puccinia coronata f. sp. avenae</name>
    <dbReference type="NCBI Taxonomy" id="200324"/>
    <lineage>
        <taxon>Eukaryota</taxon>
        <taxon>Fungi</taxon>
        <taxon>Dikarya</taxon>
        <taxon>Basidiomycota</taxon>
        <taxon>Pucciniomycotina</taxon>
        <taxon>Pucciniomycetes</taxon>
        <taxon>Pucciniales</taxon>
        <taxon>Pucciniaceae</taxon>
        <taxon>Puccinia</taxon>
    </lineage>
</organism>
<keyword evidence="11" id="KW-0808">Transferase</keyword>
<dbReference type="STRING" id="200324.A0A2N5W4K3"/>
<evidence type="ECO:0000313" key="18">
    <source>
        <dbReference type="Proteomes" id="UP000235388"/>
    </source>
</evidence>
<evidence type="ECO:0000256" key="5">
    <source>
        <dbReference type="ARBA" id="ARBA00022759"/>
    </source>
</evidence>
<dbReference type="InterPro" id="IPR036397">
    <property type="entry name" value="RNaseH_sf"/>
</dbReference>
<keyword evidence="10" id="KW-0695">RNA-directed DNA polymerase</keyword>
<evidence type="ECO:0000256" key="13">
    <source>
        <dbReference type="ARBA" id="ARBA00048173"/>
    </source>
</evidence>
<dbReference type="GO" id="GO:0032196">
    <property type="term" value="P:transposition"/>
    <property type="evidence" value="ECO:0007669"/>
    <property type="project" value="UniProtKB-KW"/>
</dbReference>
<dbReference type="GO" id="GO:0004519">
    <property type="term" value="F:endonuclease activity"/>
    <property type="evidence" value="ECO:0007669"/>
    <property type="project" value="UniProtKB-KW"/>
</dbReference>
<comment type="catalytic activity">
    <reaction evidence="13">
        <text>DNA(n) + a 2'-deoxyribonucleoside 5'-triphosphate = DNA(n+1) + diphosphate</text>
        <dbReference type="Rhea" id="RHEA:22508"/>
        <dbReference type="Rhea" id="RHEA-COMP:17339"/>
        <dbReference type="Rhea" id="RHEA-COMP:17340"/>
        <dbReference type="ChEBI" id="CHEBI:33019"/>
        <dbReference type="ChEBI" id="CHEBI:61560"/>
        <dbReference type="ChEBI" id="CHEBI:173112"/>
        <dbReference type="EC" id="2.7.7.49"/>
    </reaction>
</comment>
<dbReference type="PROSITE" id="PS50994">
    <property type="entry name" value="INTEGRASE"/>
    <property type="match status" value="1"/>
</dbReference>
<keyword evidence="11" id="KW-0239">DNA-directed DNA polymerase</keyword>
<keyword evidence="1" id="KW-0815">Transposition</keyword>
<dbReference type="GO" id="GO:0003887">
    <property type="term" value="F:DNA-directed DNA polymerase activity"/>
    <property type="evidence" value="ECO:0007669"/>
    <property type="project" value="UniProtKB-KW"/>
</dbReference>
<reference evidence="17 18" key="1">
    <citation type="submission" date="2017-11" db="EMBL/GenBank/DDBJ databases">
        <title>De novo assembly and phasing of dikaryotic genomes from two isolates of Puccinia coronata f. sp. avenae, the causal agent of oat crown rust.</title>
        <authorList>
            <person name="Miller M.E."/>
            <person name="Zhang Y."/>
            <person name="Omidvar V."/>
            <person name="Sperschneider J."/>
            <person name="Schwessinger B."/>
            <person name="Raley C."/>
            <person name="Palmer J.M."/>
            <person name="Garnica D."/>
            <person name="Upadhyaya N."/>
            <person name="Rathjen J."/>
            <person name="Taylor J.M."/>
            <person name="Park R.F."/>
            <person name="Dodds P.N."/>
            <person name="Hirsch C.D."/>
            <person name="Kianian S.F."/>
            <person name="Figueroa M."/>
        </authorList>
    </citation>
    <scope>NUCLEOTIDE SEQUENCE [LARGE SCALE GENOMIC DNA]</scope>
    <source>
        <strain evidence="17">12NC29</strain>
    </source>
</reference>
<evidence type="ECO:0000256" key="14">
    <source>
        <dbReference type="ARBA" id="ARBA00049244"/>
    </source>
</evidence>
<evidence type="ECO:0000256" key="8">
    <source>
        <dbReference type="ARBA" id="ARBA00022884"/>
    </source>
</evidence>
<dbReference type="EMBL" id="PGCJ01000013">
    <property type="protein sequence ID" value="PLW57173.1"/>
    <property type="molecule type" value="Genomic_DNA"/>
</dbReference>
<gene>
    <name evidence="17" type="ORF">PCANC_03109</name>
</gene>
<dbReference type="Gene3D" id="3.30.420.10">
    <property type="entry name" value="Ribonuclease H-like superfamily/Ribonuclease H"/>
    <property type="match status" value="1"/>
</dbReference>
<dbReference type="GO" id="GO:0006310">
    <property type="term" value="P:DNA recombination"/>
    <property type="evidence" value="ECO:0007669"/>
    <property type="project" value="UniProtKB-KW"/>
</dbReference>
<comment type="catalytic activity">
    <reaction evidence="14">
        <text>DNA(n) + a 2'-deoxyribonucleoside 5'-triphosphate = DNA(n+1) + diphosphate</text>
        <dbReference type="Rhea" id="RHEA:22508"/>
        <dbReference type="Rhea" id="RHEA-COMP:17339"/>
        <dbReference type="Rhea" id="RHEA-COMP:17340"/>
        <dbReference type="ChEBI" id="CHEBI:33019"/>
        <dbReference type="ChEBI" id="CHEBI:61560"/>
        <dbReference type="ChEBI" id="CHEBI:173112"/>
        <dbReference type="EC" id="2.7.7.7"/>
    </reaction>
</comment>
<dbReference type="SUPFAM" id="SSF53098">
    <property type="entry name" value="Ribonuclease H-like"/>
    <property type="match status" value="1"/>
</dbReference>
<dbReference type="GO" id="GO:0046872">
    <property type="term" value="F:metal ion binding"/>
    <property type="evidence" value="ECO:0007669"/>
    <property type="project" value="UniProtKB-KW"/>
</dbReference>
<keyword evidence="3" id="KW-0540">Nuclease</keyword>
<sequence length="298" mass="33599">MAKNVTQSAERTFPADASPNSNGGRFSQDGRVVQRMMRRIVDKSSVEKVFVALRELVTREELEAASLELDKKDTFRQSNTMAILTLNCDVKIVSQFADKANDDPCKFWKLLKSFYQVKTIQNQSTFLNQIFTTVLSSDKLEAKLTSLYIKSQILCSLIDNKKTKPSTLLDSVIATWAIINLPNDFKMAGELIIKKCEIEKATPSLKQTIEELRLVVNGYSHCVWIHFLTSKTKTNKIIKTLFNQIEAASGEHIAHLVSENGTEFKNKNLTGFYNKKGIKHLPTAPYTPKNNPFAEQGS</sequence>
<keyword evidence="8" id="KW-0694">RNA-binding</keyword>
<dbReference type="GO" id="GO:0003964">
    <property type="term" value="F:RNA-directed DNA polymerase activity"/>
    <property type="evidence" value="ECO:0007669"/>
    <property type="project" value="UniProtKB-KW"/>
</dbReference>
<evidence type="ECO:0000256" key="11">
    <source>
        <dbReference type="ARBA" id="ARBA00022932"/>
    </source>
</evidence>
<evidence type="ECO:0000256" key="12">
    <source>
        <dbReference type="ARBA" id="ARBA00023172"/>
    </source>
</evidence>
<keyword evidence="12" id="KW-0233">DNA recombination</keyword>
<protein>
    <recommendedName>
        <fullName evidence="16">Integrase catalytic domain-containing protein</fullName>
    </recommendedName>
</protein>
<feature type="compositionally biased region" description="Polar residues" evidence="15">
    <location>
        <begin position="1"/>
        <end position="10"/>
    </location>
</feature>
<feature type="region of interest" description="Disordered" evidence="15">
    <location>
        <begin position="1"/>
        <end position="29"/>
    </location>
</feature>